<feature type="domain" description="Helicase/UvrB N-terminal" evidence="1">
    <location>
        <begin position="121"/>
        <end position="344"/>
    </location>
</feature>
<dbReference type="EMBL" id="NWVW01000009">
    <property type="protein sequence ID" value="PHO09604.1"/>
    <property type="molecule type" value="Genomic_DNA"/>
</dbReference>
<evidence type="ECO:0000313" key="3">
    <source>
        <dbReference type="Proteomes" id="UP000221384"/>
    </source>
</evidence>
<dbReference type="Pfam" id="PF04851">
    <property type="entry name" value="ResIII"/>
    <property type="match status" value="1"/>
</dbReference>
<keyword evidence="3" id="KW-1185">Reference proteome</keyword>
<reference evidence="2 3" key="1">
    <citation type="submission" date="2017-09" db="EMBL/GenBank/DDBJ databases">
        <authorList>
            <person name="Perez-Cataluna A."/>
            <person name="Figueras M.J."/>
            <person name="Salas-Masso N."/>
        </authorList>
    </citation>
    <scope>NUCLEOTIDE SEQUENCE [LARGE SCALE GENOMIC DNA]</scope>
    <source>
        <strain evidence="2 3">F138-33</strain>
    </source>
</reference>
<comment type="caution">
    <text evidence="2">The sequence shown here is derived from an EMBL/GenBank/DDBJ whole genome shotgun (WGS) entry which is preliminary data.</text>
</comment>
<dbReference type="SUPFAM" id="SSF52540">
    <property type="entry name" value="P-loop containing nucleoside triphosphate hydrolases"/>
    <property type="match status" value="1"/>
</dbReference>
<keyword evidence="2" id="KW-0378">Hydrolase</keyword>
<evidence type="ECO:0000313" key="2">
    <source>
        <dbReference type="EMBL" id="PHO09604.1"/>
    </source>
</evidence>
<dbReference type="RefSeq" id="WP_099334671.1">
    <property type="nucleotide sequence ID" value="NZ_CP042812.1"/>
</dbReference>
<sequence>MAKKKKASNSFVPDIEQYSLFTNLLNYYEQNKGKIKKKYRRISKVFLDYNEDNYLREPQFKALEIYVFLKEYYHNRKVFDIFKELYDHDIMKIAAKKDGESLFDGIFDNEKEVFEKYYKEVEKNLNELERNYPDYVFALTMGTGKTILMATTMFYEFILANKFPKDKLYAHNALVFAPDKTVLQSLREIVEFDKAKVVPTEYQNFINTEVKYHFLEDTETQLNTLDGSQFNIIITNQQKISLQEKHKETKAVDKLLNSDSLSALDDMNDLLDLDNFELVDNKKLIKNQRFEKILRLNNLGIYVDEAHHTFGKGLDDSLKKLKATIDAISNKTTVIGCYNFTGTPYVKNKLIPEVVYAYSLSNAIEKKFLKNPIVKGYDKVEEEDFVREVISDFWSKYSECRFENMLPKIAFFAPNIETLQNELRPAVEKILIELGIDTNKIIVNVGDQKITSNDDLREFKNLDRPTSEKQFILLVNKGQEGWNCRSLFGVALFRKPKSTIFVLQSTMRCLRAVEPVQLNGHIYLSNKNHQILEKELQSNFNMNLDNFGKRDEEDKKQYSLKVKEPIESLKIKRVKREYRMKEKDIKPDNSIDFEFDKVDFSKYLGTVVTNYGLKNLEDKSSKEKVSKYQKKYSSLMLVSECAAYINKSSILIEEILTNSKEGMEKLVEQASKYNHVVYDVIIPKLMDYFYHVYPHEESYEEEVPLVNMPESGFFKCVTSREDKVVNEYMYPQYNHKSFHIDHYCFDSEPEKQFFINSLKDDVNVKKVFFTGQLTHGQSDFYIGYIDPESHSVRKYYPDFLIQKDDNSWVMVEIKGEDKLDDPVVQAKKNYAERMAEHSQFTYLFVPSKFAIDFSVKSILDETCFIKNKSLLEN</sequence>
<dbReference type="Gene3D" id="3.40.50.300">
    <property type="entry name" value="P-loop containing nucleotide triphosphate hydrolases"/>
    <property type="match status" value="2"/>
</dbReference>
<name>A0ABX4LNY1_9BACT</name>
<dbReference type="Proteomes" id="UP000221384">
    <property type="component" value="Unassembled WGS sequence"/>
</dbReference>
<proteinExistence type="predicted"/>
<evidence type="ECO:0000259" key="1">
    <source>
        <dbReference type="Pfam" id="PF04851"/>
    </source>
</evidence>
<dbReference type="InterPro" id="IPR027417">
    <property type="entry name" value="P-loop_NTPase"/>
</dbReference>
<protein>
    <submittedName>
        <fullName evidence="2">Type III restriction endonuclease</fullName>
    </submittedName>
</protein>
<accession>A0ABX4LNY1</accession>
<organism evidence="2 3">
    <name type="scientific">Malaciobacter canalis</name>
    <dbReference type="NCBI Taxonomy" id="1912871"/>
    <lineage>
        <taxon>Bacteria</taxon>
        <taxon>Pseudomonadati</taxon>
        <taxon>Campylobacterota</taxon>
        <taxon>Epsilonproteobacteria</taxon>
        <taxon>Campylobacterales</taxon>
        <taxon>Arcobacteraceae</taxon>
        <taxon>Malaciobacter</taxon>
    </lineage>
</organism>
<dbReference type="GO" id="GO:0004519">
    <property type="term" value="F:endonuclease activity"/>
    <property type="evidence" value="ECO:0007669"/>
    <property type="project" value="UniProtKB-KW"/>
</dbReference>
<dbReference type="InterPro" id="IPR006935">
    <property type="entry name" value="Helicase/UvrB_N"/>
</dbReference>
<keyword evidence="2" id="KW-0540">Nuclease</keyword>
<keyword evidence="2" id="KW-0255">Endonuclease</keyword>
<gene>
    <name evidence="2" type="ORF">CPG37_08880</name>
</gene>